<keyword evidence="3" id="KW-0862">Zinc</keyword>
<dbReference type="AlphaFoldDB" id="A0A5N6KY86"/>
<protein>
    <recommendedName>
        <fullName evidence="6">RING-type domain-containing protein</fullName>
    </recommendedName>
</protein>
<dbReference type="InterPro" id="IPR047134">
    <property type="entry name" value="RNF4"/>
</dbReference>
<keyword evidence="2 4" id="KW-0863">Zinc-finger</keyword>
<dbReference type="PANTHER" id="PTHR23041:SF78">
    <property type="entry name" value="E3 UBIQUITIN-PROTEIN LIGASE RNF4"/>
    <property type="match status" value="1"/>
</dbReference>
<dbReference type="EMBL" id="VIBQ01000017">
    <property type="protein sequence ID" value="KAB8360789.1"/>
    <property type="molecule type" value="Genomic_DNA"/>
</dbReference>
<proteinExistence type="predicted"/>
<sequence length="182" mass="20430">MEPSSPLMPPPVYAEASRKRSRHESRASSASASNAPKRRRTSRGPTTVHNPPPLKRIEEIDLIDSDEEQNLAKALSKQREEQIKSQAPRVSDPTKLQTLQCTVCLDTPTDLTATVCGHAFCHKCLMEWLVSGEKEHPKRSNCPACRKAIKRTGKYDTIPLEIMVRPRSKVRLTPRNRGTEVP</sequence>
<dbReference type="PROSITE" id="PS00518">
    <property type="entry name" value="ZF_RING_1"/>
    <property type="match status" value="1"/>
</dbReference>
<dbReference type="GO" id="GO:0008270">
    <property type="term" value="F:zinc ion binding"/>
    <property type="evidence" value="ECO:0007669"/>
    <property type="project" value="UniProtKB-KW"/>
</dbReference>
<accession>A0A5N6KY86</accession>
<dbReference type="GO" id="GO:0016567">
    <property type="term" value="P:protein ubiquitination"/>
    <property type="evidence" value="ECO:0007669"/>
    <property type="project" value="UniProtKB-UniPathway"/>
</dbReference>
<dbReference type="OrthoDB" id="6105938at2759"/>
<feature type="region of interest" description="Disordered" evidence="5">
    <location>
        <begin position="1"/>
        <end position="59"/>
    </location>
</feature>
<dbReference type="InterPro" id="IPR013083">
    <property type="entry name" value="Znf_RING/FYVE/PHD"/>
</dbReference>
<evidence type="ECO:0000256" key="3">
    <source>
        <dbReference type="ARBA" id="ARBA00022833"/>
    </source>
</evidence>
<dbReference type="PROSITE" id="PS50089">
    <property type="entry name" value="ZF_RING_2"/>
    <property type="match status" value="1"/>
</dbReference>
<evidence type="ECO:0000256" key="2">
    <source>
        <dbReference type="ARBA" id="ARBA00022771"/>
    </source>
</evidence>
<evidence type="ECO:0000313" key="8">
    <source>
        <dbReference type="Proteomes" id="UP000327013"/>
    </source>
</evidence>
<dbReference type="Pfam" id="PF13920">
    <property type="entry name" value="zf-C3HC4_3"/>
    <property type="match status" value="1"/>
</dbReference>
<name>A0A5N6KY86_9ROSI</name>
<dbReference type="InterPro" id="IPR001841">
    <property type="entry name" value="Znf_RING"/>
</dbReference>
<evidence type="ECO:0000256" key="5">
    <source>
        <dbReference type="SAM" id="MobiDB-lite"/>
    </source>
</evidence>
<comment type="caution">
    <text evidence="7">The sequence shown here is derived from an EMBL/GenBank/DDBJ whole genome shotgun (WGS) entry which is preliminary data.</text>
</comment>
<dbReference type="SMART" id="SM00184">
    <property type="entry name" value="RING"/>
    <property type="match status" value="1"/>
</dbReference>
<dbReference type="InterPro" id="IPR017907">
    <property type="entry name" value="Znf_RING_CS"/>
</dbReference>
<dbReference type="SUPFAM" id="SSF57850">
    <property type="entry name" value="RING/U-box"/>
    <property type="match status" value="1"/>
</dbReference>
<dbReference type="Gene3D" id="3.30.40.10">
    <property type="entry name" value="Zinc/RING finger domain, C3HC4 (zinc finger)"/>
    <property type="match status" value="1"/>
</dbReference>
<keyword evidence="8" id="KW-1185">Reference proteome</keyword>
<evidence type="ECO:0000259" key="6">
    <source>
        <dbReference type="PROSITE" id="PS50089"/>
    </source>
</evidence>
<organism evidence="7 8">
    <name type="scientific">Carpinus fangiana</name>
    <dbReference type="NCBI Taxonomy" id="176857"/>
    <lineage>
        <taxon>Eukaryota</taxon>
        <taxon>Viridiplantae</taxon>
        <taxon>Streptophyta</taxon>
        <taxon>Embryophyta</taxon>
        <taxon>Tracheophyta</taxon>
        <taxon>Spermatophyta</taxon>
        <taxon>Magnoliopsida</taxon>
        <taxon>eudicotyledons</taxon>
        <taxon>Gunneridae</taxon>
        <taxon>Pentapetalae</taxon>
        <taxon>rosids</taxon>
        <taxon>fabids</taxon>
        <taxon>Fagales</taxon>
        <taxon>Betulaceae</taxon>
        <taxon>Carpinus</taxon>
    </lineage>
</organism>
<feature type="compositionally biased region" description="Pro residues" evidence="5">
    <location>
        <begin position="1"/>
        <end position="12"/>
    </location>
</feature>
<keyword evidence="1" id="KW-0479">Metal-binding</keyword>
<dbReference type="Proteomes" id="UP000327013">
    <property type="component" value="Unassembled WGS sequence"/>
</dbReference>
<reference evidence="7 8" key="1">
    <citation type="submission" date="2019-06" db="EMBL/GenBank/DDBJ databases">
        <title>A chromosomal-level reference genome of Carpinus fangiana (Coryloideae, Betulaceae).</title>
        <authorList>
            <person name="Yang X."/>
            <person name="Wang Z."/>
            <person name="Zhang L."/>
            <person name="Hao G."/>
            <person name="Liu J."/>
            <person name="Yang Y."/>
        </authorList>
    </citation>
    <scope>NUCLEOTIDE SEQUENCE [LARGE SCALE GENOMIC DNA]</scope>
    <source>
        <strain evidence="7">Cfa_2016G</strain>
        <tissue evidence="7">Leaf</tissue>
    </source>
</reference>
<dbReference type="PANTHER" id="PTHR23041">
    <property type="entry name" value="RING FINGER DOMAIN-CONTAINING"/>
    <property type="match status" value="1"/>
</dbReference>
<dbReference type="UniPathway" id="UPA00143"/>
<gene>
    <name evidence="7" type="ORF">FH972_024523</name>
</gene>
<evidence type="ECO:0000313" key="7">
    <source>
        <dbReference type="EMBL" id="KAB8360789.1"/>
    </source>
</evidence>
<evidence type="ECO:0000256" key="4">
    <source>
        <dbReference type="PROSITE-ProRule" id="PRU00175"/>
    </source>
</evidence>
<evidence type="ECO:0000256" key="1">
    <source>
        <dbReference type="ARBA" id="ARBA00022723"/>
    </source>
</evidence>
<feature type="domain" description="RING-type" evidence="6">
    <location>
        <begin position="101"/>
        <end position="146"/>
    </location>
</feature>